<feature type="transmembrane region" description="Helical" evidence="1">
    <location>
        <begin position="59"/>
        <end position="81"/>
    </location>
</feature>
<feature type="transmembrane region" description="Helical" evidence="1">
    <location>
        <begin position="135"/>
        <end position="157"/>
    </location>
</feature>
<evidence type="ECO:0000313" key="3">
    <source>
        <dbReference type="EMBL" id="RKD85115.1"/>
    </source>
</evidence>
<dbReference type="Gene3D" id="3.30.70.1230">
    <property type="entry name" value="Nucleotide cyclase"/>
    <property type="match status" value="1"/>
</dbReference>
<dbReference type="CDD" id="cd07302">
    <property type="entry name" value="CHD"/>
    <property type="match status" value="1"/>
</dbReference>
<reference evidence="3 4" key="1">
    <citation type="submission" date="2018-09" db="EMBL/GenBank/DDBJ databases">
        <title>Genomic Encyclopedia of Archaeal and Bacterial Type Strains, Phase II (KMG-II): from individual species to whole genera.</title>
        <authorList>
            <person name="Goeker M."/>
        </authorList>
    </citation>
    <scope>NUCLEOTIDE SEQUENCE [LARGE SCALE GENOMIC DNA]</scope>
    <source>
        <strain evidence="3 4">DSM 27148</strain>
    </source>
</reference>
<dbReference type="Proteomes" id="UP000283387">
    <property type="component" value="Unassembled WGS sequence"/>
</dbReference>
<name>A0A419VUF7_9BACT</name>
<accession>A0A419VUF7</accession>
<evidence type="ECO:0000259" key="2">
    <source>
        <dbReference type="PROSITE" id="PS50125"/>
    </source>
</evidence>
<dbReference type="GO" id="GO:0035556">
    <property type="term" value="P:intracellular signal transduction"/>
    <property type="evidence" value="ECO:0007669"/>
    <property type="project" value="InterPro"/>
</dbReference>
<gene>
    <name evidence="3" type="ORF">BC643_4634</name>
</gene>
<evidence type="ECO:0000256" key="1">
    <source>
        <dbReference type="SAM" id="Phobius"/>
    </source>
</evidence>
<feature type="transmembrane region" description="Helical" evidence="1">
    <location>
        <begin position="93"/>
        <end position="115"/>
    </location>
</feature>
<keyword evidence="1" id="KW-0472">Membrane</keyword>
<sequence length="385" mass="45072">MNQKQNLKFQTLWLVGKLFFNLIAWAILTGILFLSVFLLQPDIGTNGARFFQVVDQNHVVPLLLSSLMALFTWLIEDVVLYRYLSRKSMGVVFLYRFLVLMLLVVFVFLVVSAYHYHNKIFTDIDEYLLLLKWFFISRTSAFLFIMAVFISMIINMFKAIRQKVGALNFFKIVSGYYRKPREEERIFIFIDLISSTKYAEQLGHRQYSKFLQKCFEPLGLLEIKYRAMQYQIIGDEVVLTWYTKNIQNFRHAVKLYYEFSYMLNCRQEEFKKEFGIIPNFTASINSGKIMVSEVGSIKSEIAFHGDVLNTAARIQKQCKSYNRQLLVTKTFATKFEEVGNGFKIEWIAKDLLIGKKHKVDIFAIEIENELEVDTNCMMPTSTACN</sequence>
<dbReference type="GO" id="GO:0009190">
    <property type="term" value="P:cyclic nucleotide biosynthetic process"/>
    <property type="evidence" value="ECO:0007669"/>
    <property type="project" value="InterPro"/>
</dbReference>
<feature type="domain" description="Guanylate cyclase" evidence="2">
    <location>
        <begin position="186"/>
        <end position="315"/>
    </location>
</feature>
<keyword evidence="1" id="KW-1133">Transmembrane helix</keyword>
<dbReference type="PROSITE" id="PS50125">
    <property type="entry name" value="GUANYLATE_CYCLASE_2"/>
    <property type="match status" value="1"/>
</dbReference>
<dbReference type="InterPro" id="IPR029787">
    <property type="entry name" value="Nucleotide_cyclase"/>
</dbReference>
<keyword evidence="4" id="KW-1185">Reference proteome</keyword>
<dbReference type="GO" id="GO:0004016">
    <property type="term" value="F:adenylate cyclase activity"/>
    <property type="evidence" value="ECO:0007669"/>
    <property type="project" value="UniProtKB-ARBA"/>
</dbReference>
<keyword evidence="1" id="KW-0812">Transmembrane</keyword>
<proteinExistence type="predicted"/>
<feature type="transmembrane region" description="Helical" evidence="1">
    <location>
        <begin position="12"/>
        <end position="39"/>
    </location>
</feature>
<comment type="caution">
    <text evidence="3">The sequence shown here is derived from an EMBL/GenBank/DDBJ whole genome shotgun (WGS) entry which is preliminary data.</text>
</comment>
<dbReference type="InterPro" id="IPR001054">
    <property type="entry name" value="A/G_cyclase"/>
</dbReference>
<dbReference type="AlphaFoldDB" id="A0A419VUF7"/>
<dbReference type="EMBL" id="RAPN01000006">
    <property type="protein sequence ID" value="RKD85115.1"/>
    <property type="molecule type" value="Genomic_DNA"/>
</dbReference>
<evidence type="ECO:0000313" key="4">
    <source>
        <dbReference type="Proteomes" id="UP000283387"/>
    </source>
</evidence>
<protein>
    <submittedName>
        <fullName evidence="3">Adenylate cyclase</fullName>
    </submittedName>
</protein>
<organism evidence="3 4">
    <name type="scientific">Mangrovibacterium diazotrophicum</name>
    <dbReference type="NCBI Taxonomy" id="1261403"/>
    <lineage>
        <taxon>Bacteria</taxon>
        <taxon>Pseudomonadati</taxon>
        <taxon>Bacteroidota</taxon>
        <taxon>Bacteroidia</taxon>
        <taxon>Marinilabiliales</taxon>
        <taxon>Prolixibacteraceae</taxon>
        <taxon>Mangrovibacterium</taxon>
    </lineage>
</organism>
<dbReference type="SUPFAM" id="SSF55073">
    <property type="entry name" value="Nucleotide cyclase"/>
    <property type="match status" value="1"/>
</dbReference>